<evidence type="ECO:0000256" key="1">
    <source>
        <dbReference type="SAM" id="MobiDB-lite"/>
    </source>
</evidence>
<sequence>MLLKHSSSIPFATLSMIPIPTNLSLMERSQLDRHTIDVDAPPTIDVDVDRDVDEGDDKEVANNKGGGHNVSWIWQHFGREGIKKGA</sequence>
<accession>A0AAU9PYD3</accession>
<name>A0AAU9PYD3_9ASTR</name>
<dbReference type="AlphaFoldDB" id="A0AAU9PYD3"/>
<keyword evidence="3" id="KW-1185">Reference proteome</keyword>
<organism evidence="2 3">
    <name type="scientific">Lactuca virosa</name>
    <dbReference type="NCBI Taxonomy" id="75947"/>
    <lineage>
        <taxon>Eukaryota</taxon>
        <taxon>Viridiplantae</taxon>
        <taxon>Streptophyta</taxon>
        <taxon>Embryophyta</taxon>
        <taxon>Tracheophyta</taxon>
        <taxon>Spermatophyta</taxon>
        <taxon>Magnoliopsida</taxon>
        <taxon>eudicotyledons</taxon>
        <taxon>Gunneridae</taxon>
        <taxon>Pentapetalae</taxon>
        <taxon>asterids</taxon>
        <taxon>campanulids</taxon>
        <taxon>Asterales</taxon>
        <taxon>Asteraceae</taxon>
        <taxon>Cichorioideae</taxon>
        <taxon>Cichorieae</taxon>
        <taxon>Lactucinae</taxon>
        <taxon>Lactuca</taxon>
    </lineage>
</organism>
<feature type="region of interest" description="Disordered" evidence="1">
    <location>
        <begin position="34"/>
        <end position="53"/>
    </location>
</feature>
<dbReference type="Proteomes" id="UP001157418">
    <property type="component" value="Unassembled WGS sequence"/>
</dbReference>
<reference evidence="2 3" key="1">
    <citation type="submission" date="2022-01" db="EMBL/GenBank/DDBJ databases">
        <authorList>
            <person name="Xiong W."/>
            <person name="Schranz E."/>
        </authorList>
    </citation>
    <scope>NUCLEOTIDE SEQUENCE [LARGE SCALE GENOMIC DNA]</scope>
</reference>
<protein>
    <submittedName>
        <fullName evidence="2">Uncharacterized protein</fullName>
    </submittedName>
</protein>
<dbReference type="EMBL" id="CAKMRJ010005847">
    <property type="protein sequence ID" value="CAH1454716.1"/>
    <property type="molecule type" value="Genomic_DNA"/>
</dbReference>
<evidence type="ECO:0000313" key="2">
    <source>
        <dbReference type="EMBL" id="CAH1454716.1"/>
    </source>
</evidence>
<gene>
    <name evidence="2" type="ORF">LVIROSA_LOCUS39874</name>
</gene>
<evidence type="ECO:0000313" key="3">
    <source>
        <dbReference type="Proteomes" id="UP001157418"/>
    </source>
</evidence>
<comment type="caution">
    <text evidence="2">The sequence shown here is derived from an EMBL/GenBank/DDBJ whole genome shotgun (WGS) entry which is preliminary data.</text>
</comment>
<proteinExistence type="predicted"/>